<comment type="caution">
    <text evidence="1">The sequence shown here is derived from an EMBL/GenBank/DDBJ whole genome shotgun (WGS) entry which is preliminary data.</text>
</comment>
<dbReference type="RefSeq" id="WP_055001710.1">
    <property type="nucleotide sequence ID" value="NZ_FNKU01000001.1"/>
</dbReference>
<dbReference type="SUPFAM" id="SSF143100">
    <property type="entry name" value="TTHA1013/TTHA0281-like"/>
    <property type="match status" value="1"/>
</dbReference>
<evidence type="ECO:0000313" key="1">
    <source>
        <dbReference type="EMBL" id="KPW64748.1"/>
    </source>
</evidence>
<gene>
    <name evidence="1" type="ORF">ALO81_02723</name>
    <name evidence="2" type="ORF">ALQ64_03716</name>
</gene>
<dbReference type="EMBL" id="RBOW01000396">
    <property type="protein sequence ID" value="RMN32691.1"/>
    <property type="molecule type" value="Genomic_DNA"/>
</dbReference>
<reference evidence="2 4" key="2">
    <citation type="submission" date="2018-08" db="EMBL/GenBank/DDBJ databases">
        <title>Recombination of ecologically and evolutionarily significant loci maintains genetic cohesion in the Pseudomonas syringae species complex.</title>
        <authorList>
            <person name="Dillon M."/>
            <person name="Thakur S."/>
            <person name="Almeida R.N.D."/>
            <person name="Weir B.S."/>
            <person name="Guttman D.S."/>
        </authorList>
    </citation>
    <scope>NUCLEOTIDE SEQUENCE [LARGE SCALE GENOMIC DNA]</scope>
    <source>
        <strain evidence="2 4">ICMP 2821</strain>
    </source>
</reference>
<name>A0A0P9L5Y4_PSECA</name>
<sequence>MIDASSYSIEIRKGNFEGEECFQARVKEIPYLEEYADTHEEAYALVIDSIEQTALEMEASGKVMPPPICAIEDYSGRMTLRLPKTLHRYLTHVAEGEDVSLNALVVSVLSDFHGFDVGQDSGSRGYYQSVAMSYAVSNAHVERKIVRQSSLRVVGGKSYSPAEAA</sequence>
<evidence type="ECO:0000313" key="4">
    <source>
        <dbReference type="Proteomes" id="UP000281372"/>
    </source>
</evidence>
<evidence type="ECO:0008006" key="5">
    <source>
        <dbReference type="Google" id="ProtNLM"/>
    </source>
</evidence>
<dbReference type="Proteomes" id="UP000050564">
    <property type="component" value="Unassembled WGS sequence"/>
</dbReference>
<evidence type="ECO:0000313" key="3">
    <source>
        <dbReference type="Proteomes" id="UP000050564"/>
    </source>
</evidence>
<dbReference type="EMBL" id="LJPX01000610">
    <property type="protein sequence ID" value="KPW64748.1"/>
    <property type="molecule type" value="Genomic_DNA"/>
</dbReference>
<dbReference type="GO" id="GO:0006355">
    <property type="term" value="P:regulation of DNA-templated transcription"/>
    <property type="evidence" value="ECO:0007669"/>
    <property type="project" value="InterPro"/>
</dbReference>
<organism evidence="1 3">
    <name type="scientific">Pseudomonas cannabina</name>
    <dbReference type="NCBI Taxonomy" id="86840"/>
    <lineage>
        <taxon>Bacteria</taxon>
        <taxon>Pseudomonadati</taxon>
        <taxon>Pseudomonadota</taxon>
        <taxon>Gammaproteobacteria</taxon>
        <taxon>Pseudomonadales</taxon>
        <taxon>Pseudomonadaceae</taxon>
        <taxon>Pseudomonas</taxon>
    </lineage>
</organism>
<evidence type="ECO:0000313" key="2">
    <source>
        <dbReference type="EMBL" id="RMN32691.1"/>
    </source>
</evidence>
<proteinExistence type="predicted"/>
<dbReference type="SUPFAM" id="SSF47598">
    <property type="entry name" value="Ribbon-helix-helix"/>
    <property type="match status" value="1"/>
</dbReference>
<accession>A0A0P9L5Y4</accession>
<protein>
    <recommendedName>
        <fullName evidence="5">Toxin-antitoxin system HicB family antitoxin</fullName>
    </recommendedName>
</protein>
<dbReference type="InterPro" id="IPR010985">
    <property type="entry name" value="Ribbon_hlx_hlx"/>
</dbReference>
<dbReference type="Pfam" id="PF05534">
    <property type="entry name" value="HicB"/>
    <property type="match status" value="1"/>
</dbReference>
<dbReference type="Proteomes" id="UP000281372">
    <property type="component" value="Unassembled WGS sequence"/>
</dbReference>
<dbReference type="AlphaFoldDB" id="A0A0P9L5Y4"/>
<dbReference type="InterPro" id="IPR035069">
    <property type="entry name" value="TTHA1013/TTHA0281-like"/>
</dbReference>
<dbReference type="PATRIC" id="fig|86840.3.peg.3825"/>
<dbReference type="InterPro" id="IPR008651">
    <property type="entry name" value="Uncharacterised_HicB"/>
</dbReference>
<reference evidence="1 3" key="1">
    <citation type="submission" date="2015-09" db="EMBL/GenBank/DDBJ databases">
        <title>Genome announcement of multiple Pseudomonas syringae strains.</title>
        <authorList>
            <person name="Thakur S."/>
            <person name="Wang P.W."/>
            <person name="Gong Y."/>
            <person name="Weir B.S."/>
            <person name="Guttman D.S."/>
        </authorList>
    </citation>
    <scope>NUCLEOTIDE SEQUENCE [LARGE SCALE GENOMIC DNA]</scope>
    <source>
        <strain evidence="1 3">ICMP2823</strain>
    </source>
</reference>